<sequence>MKYSVGCAGRGLLCCLAVFSVSGEESNVDQFAGNFAKSNITSAMVLADGNLVTLGVVNFNPNTVLGINRPEFGDSVSLQRRKKLSVYSLPYTTDWSKKSDWQTAMSARISYVASHDDLALSGDGSALNDFDEQSYLAKFEYLWRYSINNQWTYKMGVGGQFVDYHNRLDFDAQEYPLLSDEVDGIVFNTAYRALMFDPSVELHFVDMFWGHKWQFVSRINYGTGKMIEYDNALQNVSPEVLRFSNSVIFHYEFPSVWQRYNELRLLMKRVDIHGDAVDAFETNHYYEAGLGWLVDTSNDLPMLDNIGLGVTVNFGSALSGGSVVLLFNEEI</sequence>
<dbReference type="InterPro" id="IPR021621">
    <property type="entry name" value="Omp_AT"/>
</dbReference>
<comment type="caution">
    <text evidence="2">The sequence shown here is derived from an EMBL/GenBank/DDBJ whole genome shotgun (WGS) entry which is preliminary data.</text>
</comment>
<accession>A0A9X1ZNH7</accession>
<evidence type="ECO:0000313" key="2">
    <source>
        <dbReference type="EMBL" id="MCL1142720.1"/>
    </source>
</evidence>
<proteinExistence type="predicted"/>
<dbReference type="AlphaFoldDB" id="A0A9X1ZNH7"/>
<dbReference type="Proteomes" id="UP001139333">
    <property type="component" value="Unassembled WGS sequence"/>
</dbReference>
<gene>
    <name evidence="2" type="ORF">L2672_08465</name>
</gene>
<keyword evidence="3" id="KW-1185">Reference proteome</keyword>
<dbReference type="EMBL" id="JAKIKP010000005">
    <property type="protein sequence ID" value="MCL1142720.1"/>
    <property type="molecule type" value="Genomic_DNA"/>
</dbReference>
<reference evidence="2" key="1">
    <citation type="submission" date="2022-01" db="EMBL/GenBank/DDBJ databases">
        <title>Whole genome-based taxonomy of the Shewanellaceae.</title>
        <authorList>
            <person name="Martin-Rodriguez A.J."/>
        </authorList>
    </citation>
    <scope>NUCLEOTIDE SEQUENCE</scope>
    <source>
        <strain evidence="2">DSM 16422</strain>
    </source>
</reference>
<protein>
    <submittedName>
        <fullName evidence="2">Solitary outer membrane autotransporter beta-barrel domain</fullName>
    </submittedName>
</protein>
<dbReference type="Pfam" id="PF11557">
    <property type="entry name" value="Omp_AT"/>
    <property type="match status" value="1"/>
</dbReference>
<evidence type="ECO:0000313" key="3">
    <source>
        <dbReference type="Proteomes" id="UP001139333"/>
    </source>
</evidence>
<organism evidence="2 3">
    <name type="scientific">Shewanella gaetbuli</name>
    <dbReference type="NCBI Taxonomy" id="220752"/>
    <lineage>
        <taxon>Bacteria</taxon>
        <taxon>Pseudomonadati</taxon>
        <taxon>Pseudomonadota</taxon>
        <taxon>Gammaproteobacteria</taxon>
        <taxon>Alteromonadales</taxon>
        <taxon>Shewanellaceae</taxon>
        <taxon>Shewanella</taxon>
    </lineage>
</organism>
<feature type="domain" description="Solitary outer membrane autotransporter-like beta-barrel" evidence="1">
    <location>
        <begin position="12"/>
        <end position="329"/>
    </location>
</feature>
<dbReference type="RefSeq" id="WP_248995406.1">
    <property type="nucleotide sequence ID" value="NZ_JAKIKP010000005.1"/>
</dbReference>
<evidence type="ECO:0000259" key="1">
    <source>
        <dbReference type="Pfam" id="PF11557"/>
    </source>
</evidence>
<name>A0A9X1ZNH7_9GAMM</name>